<dbReference type="Proteomes" id="UP000559404">
    <property type="component" value="Unassembled WGS sequence"/>
</dbReference>
<dbReference type="Gene3D" id="2.30.110.10">
    <property type="entry name" value="Electron Transport, Fmn-binding Protein, Chain A"/>
    <property type="match status" value="1"/>
</dbReference>
<dbReference type="Pfam" id="PF12900">
    <property type="entry name" value="Pyridox_ox_2"/>
    <property type="match status" value="1"/>
</dbReference>
<protein>
    <submittedName>
        <fullName evidence="2">Pyridoxamine 5'-phosphate oxidase family protein</fullName>
    </submittedName>
</protein>
<keyword evidence="3" id="KW-1185">Reference proteome</keyword>
<dbReference type="AlphaFoldDB" id="A0A838XW81"/>
<organism evidence="2 3">
    <name type="scientific">Stappia taiwanensis</name>
    <dbReference type="NCBI Taxonomy" id="992267"/>
    <lineage>
        <taxon>Bacteria</taxon>
        <taxon>Pseudomonadati</taxon>
        <taxon>Pseudomonadota</taxon>
        <taxon>Alphaproteobacteria</taxon>
        <taxon>Hyphomicrobiales</taxon>
        <taxon>Stappiaceae</taxon>
        <taxon>Stappia</taxon>
    </lineage>
</organism>
<evidence type="ECO:0000256" key="1">
    <source>
        <dbReference type="SAM" id="MobiDB-lite"/>
    </source>
</evidence>
<gene>
    <name evidence="2" type="ORF">H1W37_05535</name>
</gene>
<dbReference type="PANTHER" id="PTHR34071:SF2">
    <property type="entry name" value="FLAVIN-NUCLEOTIDE-BINDING PROTEIN"/>
    <property type="match status" value="1"/>
</dbReference>
<evidence type="ECO:0000313" key="3">
    <source>
        <dbReference type="Proteomes" id="UP000559404"/>
    </source>
</evidence>
<accession>A0A838XW81</accession>
<reference evidence="2 3" key="1">
    <citation type="submission" date="2020-07" db="EMBL/GenBank/DDBJ databases">
        <authorList>
            <person name="Li M."/>
        </authorList>
    </citation>
    <scope>NUCLEOTIDE SEQUENCE [LARGE SCALE GENOMIC DNA]</scope>
    <source>
        <strain evidence="2 3">DSM 23284</strain>
    </source>
</reference>
<dbReference type="SUPFAM" id="SSF50475">
    <property type="entry name" value="FMN-binding split barrel"/>
    <property type="match status" value="1"/>
</dbReference>
<dbReference type="EMBL" id="JACEON010000004">
    <property type="protein sequence ID" value="MBA4611100.1"/>
    <property type="molecule type" value="Genomic_DNA"/>
</dbReference>
<sequence length="236" mass="25647">MSDKRKAATARAPAAPAFAKVRVGKRAVSEREAAHAVLDAGRVGHVGFVAEGRPMVIPMIYTRIGERLYLHGAKATRIIKGMEESAPICLSVTLLDGLVVARSAFHHSMNYRSVVAHGQARHVTDAREKEDALIALTDHMLPGRWGEVRPMSEKERRSTGVLALDIEHLTMKMRDGPPIDDEEDYALPVWAGVVRLAETVTAVDDDPRLGAGIERPASLEGLQETPGAETVPNRPT</sequence>
<proteinExistence type="predicted"/>
<name>A0A838XW81_9HYPH</name>
<reference evidence="2 3" key="2">
    <citation type="submission" date="2020-08" db="EMBL/GenBank/DDBJ databases">
        <title>Stappia taiwanensis sp. nov., isolated from a coastal thermal spring.</title>
        <authorList>
            <person name="Kampfer P."/>
        </authorList>
    </citation>
    <scope>NUCLEOTIDE SEQUENCE [LARGE SCALE GENOMIC DNA]</scope>
    <source>
        <strain evidence="2 3">DSM 23284</strain>
    </source>
</reference>
<dbReference type="InterPro" id="IPR024747">
    <property type="entry name" value="Pyridox_Oxase-rel"/>
</dbReference>
<dbReference type="InterPro" id="IPR012349">
    <property type="entry name" value="Split_barrel_FMN-bd"/>
</dbReference>
<dbReference type="PANTHER" id="PTHR34071">
    <property type="entry name" value="5-NITROIMIDAZOLE ANTIBIOTICS RESISTANCE PROTEIN, NIMA-FAMILY-RELATED PROTEIN-RELATED"/>
    <property type="match status" value="1"/>
</dbReference>
<feature type="region of interest" description="Disordered" evidence="1">
    <location>
        <begin position="206"/>
        <end position="236"/>
    </location>
</feature>
<comment type="caution">
    <text evidence="2">The sequence shown here is derived from an EMBL/GenBank/DDBJ whole genome shotgun (WGS) entry which is preliminary data.</text>
</comment>
<evidence type="ECO:0000313" key="2">
    <source>
        <dbReference type="EMBL" id="MBA4611100.1"/>
    </source>
</evidence>
<dbReference type="RefSeq" id="WP_181759303.1">
    <property type="nucleotide sequence ID" value="NZ_BMCR01000002.1"/>
</dbReference>